<dbReference type="Proteomes" id="UP001054837">
    <property type="component" value="Unassembled WGS sequence"/>
</dbReference>
<protein>
    <submittedName>
        <fullName evidence="1">Uncharacterized protein</fullName>
    </submittedName>
</protein>
<keyword evidence="2" id="KW-1185">Reference proteome</keyword>
<sequence length="89" mass="10368">MSLTSLLYTTLHMFCELNNDNTVTSSDVSKHNPFIKGFVESEKRFCLADAMQSKKAPHLVKELSSLTIMQKHHYRSHKRHESTDIRPRH</sequence>
<reference evidence="1 2" key="1">
    <citation type="submission" date="2021-06" db="EMBL/GenBank/DDBJ databases">
        <title>Caerostris darwini draft genome.</title>
        <authorList>
            <person name="Kono N."/>
            <person name="Arakawa K."/>
        </authorList>
    </citation>
    <scope>NUCLEOTIDE SEQUENCE [LARGE SCALE GENOMIC DNA]</scope>
</reference>
<comment type="caution">
    <text evidence="1">The sequence shown here is derived from an EMBL/GenBank/DDBJ whole genome shotgun (WGS) entry which is preliminary data.</text>
</comment>
<evidence type="ECO:0000313" key="1">
    <source>
        <dbReference type="EMBL" id="GIY25638.1"/>
    </source>
</evidence>
<dbReference type="AlphaFoldDB" id="A0AAV4S0Q9"/>
<accession>A0AAV4S0Q9</accession>
<dbReference type="EMBL" id="BPLQ01006841">
    <property type="protein sequence ID" value="GIY25638.1"/>
    <property type="molecule type" value="Genomic_DNA"/>
</dbReference>
<proteinExistence type="predicted"/>
<evidence type="ECO:0000313" key="2">
    <source>
        <dbReference type="Proteomes" id="UP001054837"/>
    </source>
</evidence>
<organism evidence="1 2">
    <name type="scientific">Caerostris darwini</name>
    <dbReference type="NCBI Taxonomy" id="1538125"/>
    <lineage>
        <taxon>Eukaryota</taxon>
        <taxon>Metazoa</taxon>
        <taxon>Ecdysozoa</taxon>
        <taxon>Arthropoda</taxon>
        <taxon>Chelicerata</taxon>
        <taxon>Arachnida</taxon>
        <taxon>Araneae</taxon>
        <taxon>Araneomorphae</taxon>
        <taxon>Entelegynae</taxon>
        <taxon>Araneoidea</taxon>
        <taxon>Araneidae</taxon>
        <taxon>Caerostris</taxon>
    </lineage>
</organism>
<gene>
    <name evidence="1" type="ORF">CDAR_263271</name>
</gene>
<name>A0AAV4S0Q9_9ARAC</name>